<feature type="domain" description="DUF8040" evidence="9">
    <location>
        <begin position="1"/>
        <end position="86"/>
    </location>
</feature>
<dbReference type="GO" id="GO:0004518">
    <property type="term" value="F:nuclease activity"/>
    <property type="evidence" value="ECO:0007669"/>
    <property type="project" value="UniProtKB-KW"/>
</dbReference>
<evidence type="ECO:0000256" key="3">
    <source>
        <dbReference type="ARBA" id="ARBA00006958"/>
    </source>
</evidence>
<dbReference type="PANTHER" id="PTHR22930">
    <property type="match status" value="1"/>
</dbReference>
<dbReference type="Pfam" id="PF13359">
    <property type="entry name" value="DDE_Tnp_4"/>
    <property type="match status" value="1"/>
</dbReference>
<comment type="subcellular location">
    <subcellularLocation>
        <location evidence="2">Nucleus</location>
    </subcellularLocation>
</comment>
<feature type="domain" description="DDE Tnp4" evidence="8">
    <location>
        <begin position="125"/>
        <end position="286"/>
    </location>
</feature>
<evidence type="ECO:0000259" key="9">
    <source>
        <dbReference type="Pfam" id="PF26138"/>
    </source>
</evidence>
<dbReference type="Proteomes" id="UP001165190">
    <property type="component" value="Unassembled WGS sequence"/>
</dbReference>
<dbReference type="Pfam" id="PF26138">
    <property type="entry name" value="DUF8040"/>
    <property type="match status" value="1"/>
</dbReference>
<proteinExistence type="inferred from homology"/>
<dbReference type="InterPro" id="IPR058353">
    <property type="entry name" value="DUF8040"/>
</dbReference>
<dbReference type="GO" id="GO:0046872">
    <property type="term" value="F:metal ion binding"/>
    <property type="evidence" value="ECO:0007669"/>
    <property type="project" value="UniProtKB-KW"/>
</dbReference>
<gene>
    <name evidence="10" type="ORF">HRI_003202300</name>
</gene>
<dbReference type="EMBL" id="BSYR01000027">
    <property type="protein sequence ID" value="GMI95330.1"/>
    <property type="molecule type" value="Genomic_DNA"/>
</dbReference>
<keyword evidence="11" id="KW-1185">Reference proteome</keyword>
<comment type="cofactor">
    <cofactor evidence="1">
        <name>a divalent metal cation</name>
        <dbReference type="ChEBI" id="CHEBI:60240"/>
    </cofactor>
</comment>
<dbReference type="InterPro" id="IPR027806">
    <property type="entry name" value="HARBI1_dom"/>
</dbReference>
<evidence type="ECO:0000313" key="11">
    <source>
        <dbReference type="Proteomes" id="UP001165190"/>
    </source>
</evidence>
<evidence type="ECO:0008006" key="12">
    <source>
        <dbReference type="Google" id="ProtNLM"/>
    </source>
</evidence>
<dbReference type="AlphaFoldDB" id="A0A9W7MEJ4"/>
<evidence type="ECO:0000256" key="5">
    <source>
        <dbReference type="ARBA" id="ARBA00022723"/>
    </source>
</evidence>
<evidence type="ECO:0000313" key="10">
    <source>
        <dbReference type="EMBL" id="GMI95330.1"/>
    </source>
</evidence>
<dbReference type="PANTHER" id="PTHR22930:SF221">
    <property type="entry name" value="NUCLEASE HARBI1"/>
    <property type="match status" value="1"/>
</dbReference>
<evidence type="ECO:0000256" key="1">
    <source>
        <dbReference type="ARBA" id="ARBA00001968"/>
    </source>
</evidence>
<name>A0A9W7MEJ4_HIBTR</name>
<organism evidence="10 11">
    <name type="scientific">Hibiscus trionum</name>
    <name type="common">Flower of an hour</name>
    <dbReference type="NCBI Taxonomy" id="183268"/>
    <lineage>
        <taxon>Eukaryota</taxon>
        <taxon>Viridiplantae</taxon>
        <taxon>Streptophyta</taxon>
        <taxon>Embryophyta</taxon>
        <taxon>Tracheophyta</taxon>
        <taxon>Spermatophyta</taxon>
        <taxon>Magnoliopsida</taxon>
        <taxon>eudicotyledons</taxon>
        <taxon>Gunneridae</taxon>
        <taxon>Pentapetalae</taxon>
        <taxon>rosids</taxon>
        <taxon>malvids</taxon>
        <taxon>Malvales</taxon>
        <taxon>Malvaceae</taxon>
        <taxon>Malvoideae</taxon>
        <taxon>Hibiscus</taxon>
    </lineage>
</organism>
<comment type="caution">
    <text evidence="10">The sequence shown here is derived from an EMBL/GenBank/DDBJ whole genome shotgun (WGS) entry which is preliminary data.</text>
</comment>
<keyword evidence="4" id="KW-0540">Nuclease</keyword>
<dbReference type="GO" id="GO:0005634">
    <property type="term" value="C:nucleus"/>
    <property type="evidence" value="ECO:0007669"/>
    <property type="project" value="UniProtKB-SubCell"/>
</dbReference>
<keyword evidence="6" id="KW-0378">Hydrolase</keyword>
<evidence type="ECO:0000256" key="7">
    <source>
        <dbReference type="ARBA" id="ARBA00023242"/>
    </source>
</evidence>
<dbReference type="InterPro" id="IPR045249">
    <property type="entry name" value="HARBI1-like"/>
</dbReference>
<keyword evidence="5" id="KW-0479">Metal-binding</keyword>
<evidence type="ECO:0000256" key="4">
    <source>
        <dbReference type="ARBA" id="ARBA00022722"/>
    </source>
</evidence>
<evidence type="ECO:0000256" key="6">
    <source>
        <dbReference type="ARBA" id="ARBA00022801"/>
    </source>
</evidence>
<dbReference type="OrthoDB" id="998700at2759"/>
<evidence type="ECO:0000259" key="8">
    <source>
        <dbReference type="Pfam" id="PF13359"/>
    </source>
</evidence>
<keyword evidence="7" id="KW-0539">Nucleus</keyword>
<reference evidence="10" key="1">
    <citation type="submission" date="2023-05" db="EMBL/GenBank/DDBJ databases">
        <title>Genome and transcriptome analyses reveal genes involved in the formation of fine ridges on petal epidermal cells in Hibiscus trionum.</title>
        <authorList>
            <person name="Koshimizu S."/>
            <person name="Masuda S."/>
            <person name="Ishii T."/>
            <person name="Shirasu K."/>
            <person name="Hoshino A."/>
            <person name="Arita M."/>
        </authorList>
    </citation>
    <scope>NUCLEOTIDE SEQUENCE</scope>
    <source>
        <strain evidence="10">Hamamatsu line</strain>
    </source>
</reference>
<protein>
    <recommendedName>
        <fullName evidence="12">DDE Tnp4 domain-containing protein</fullName>
    </recommendedName>
</protein>
<comment type="similarity">
    <text evidence="3">Belongs to the HARBI1 family.</text>
</comment>
<dbReference type="GO" id="GO:0016787">
    <property type="term" value="F:hydrolase activity"/>
    <property type="evidence" value="ECO:0007669"/>
    <property type="project" value="UniProtKB-KW"/>
</dbReference>
<evidence type="ECO:0000256" key="2">
    <source>
        <dbReference type="ARBA" id="ARBA00004123"/>
    </source>
</evidence>
<sequence>MHEMLSGHEKRCFNMFRMTQNTFRQLCIDLESKHGLLPSYRISILEKVSLFVYILSKGASNRDVQERFQHSGETVSRIFKEVLDAIDGLSSKILKPRDPEFKEIPSQIAYDTRYMPHFKDCIGAIDGTHIDVIISEEDQLRYRGRKGTPTFNVLAACDFDLLFTFVLTGWEGSAHDSRIFLDCISNPSLNFPKPPPGKYYLADKGYPERNSYLTPYHKIRYHPSEFRAANPRGPREVFNRAHSSLRSCIERAFGILKARWKILEKMPKYSTHDQNRIICATFALHNYIRLSKVLDPAFNIMDNDPNFVPPKAISDVHLMQEEAQQMGTNEMTKIRNDITTSLMIAKRQRRGS</sequence>
<accession>A0A9W7MEJ4</accession>